<dbReference type="PANTHER" id="PTHR11063">
    <property type="entry name" value="GLUTAMATE SEMIALDEHYDE DEHYDROGENASE"/>
    <property type="match status" value="1"/>
</dbReference>
<dbReference type="EMBL" id="JAPWDQ010000005">
    <property type="protein sequence ID" value="KAJ5485328.1"/>
    <property type="molecule type" value="Genomic_DNA"/>
</dbReference>
<dbReference type="FunFam" id="3.40.309.10:FF:000006">
    <property type="entry name" value="Gamma-glutamyl phosphate reductase"/>
    <property type="match status" value="1"/>
</dbReference>
<comment type="function">
    <text evidence="8">Catalyzes the NADPH dependent reduction of L-gamma-glutamyl 5-phosphate into L-glutamate 5-semialdehyde and phosphate. The product spontaneously undergoes cyclization to form 1-pyrroline-5-carboxylate.</text>
</comment>
<evidence type="ECO:0000256" key="6">
    <source>
        <dbReference type="ARBA" id="ARBA00023002"/>
    </source>
</evidence>
<dbReference type="SUPFAM" id="SSF53720">
    <property type="entry name" value="ALDH-like"/>
    <property type="match status" value="1"/>
</dbReference>
<organism evidence="13 14">
    <name type="scientific">Penicillium diatomitis</name>
    <dbReference type="NCBI Taxonomy" id="2819901"/>
    <lineage>
        <taxon>Eukaryota</taxon>
        <taxon>Fungi</taxon>
        <taxon>Dikarya</taxon>
        <taxon>Ascomycota</taxon>
        <taxon>Pezizomycotina</taxon>
        <taxon>Eurotiomycetes</taxon>
        <taxon>Eurotiomycetidae</taxon>
        <taxon>Eurotiales</taxon>
        <taxon>Aspergillaceae</taxon>
        <taxon>Penicillium</taxon>
    </lineage>
</organism>
<evidence type="ECO:0000256" key="8">
    <source>
        <dbReference type="ARBA" id="ARBA00059423"/>
    </source>
</evidence>
<dbReference type="EC" id="1.2.1.41" evidence="2"/>
<dbReference type="GO" id="GO:0050661">
    <property type="term" value="F:NADP binding"/>
    <property type="evidence" value="ECO:0007669"/>
    <property type="project" value="InterPro"/>
</dbReference>
<reference evidence="13" key="2">
    <citation type="journal article" date="2023" name="IMA Fungus">
        <title>Comparative genomic study of the Penicillium genus elucidates a diverse pangenome and 15 lateral gene transfer events.</title>
        <authorList>
            <person name="Petersen C."/>
            <person name="Sorensen T."/>
            <person name="Nielsen M.R."/>
            <person name="Sondergaard T.E."/>
            <person name="Sorensen J.L."/>
            <person name="Fitzpatrick D.A."/>
            <person name="Frisvad J.C."/>
            <person name="Nielsen K.L."/>
        </authorList>
    </citation>
    <scope>NUCLEOTIDE SEQUENCE</scope>
    <source>
        <strain evidence="13">IBT 30728</strain>
    </source>
</reference>
<dbReference type="RefSeq" id="XP_056790112.1">
    <property type="nucleotide sequence ID" value="XM_056934918.1"/>
</dbReference>
<accession>A0A9W9X6D9</accession>
<proteinExistence type="inferred from homology"/>
<dbReference type="GeneID" id="81625167"/>
<dbReference type="NCBIfam" id="NF001221">
    <property type="entry name" value="PRK00197.1"/>
    <property type="match status" value="1"/>
</dbReference>
<dbReference type="NCBIfam" id="TIGR00407">
    <property type="entry name" value="proA"/>
    <property type="match status" value="1"/>
</dbReference>
<evidence type="ECO:0000256" key="5">
    <source>
        <dbReference type="ARBA" id="ARBA00022857"/>
    </source>
</evidence>
<dbReference type="InterPro" id="IPR015590">
    <property type="entry name" value="Aldehyde_DH_dom"/>
</dbReference>
<sequence>MSLTDSAAVDVARSASIASRQLATLSNTSRNDALTALHQALDQNRDTILAANARDVEAATKAADSGDLNHSVLKRLDLSRPGKYDDMLQGILDVRDLEDPIGKVTLRTLLDEGLTLERVSCPIGVLLIIFEARPEVIANIAALAIKSGNAAILKGGKESIESFTAIAKVVSEAIAGSKVPVSSVQLVKTRDAVSALLAQDAYIDLVIPRGSNELVRFVKENTKIPVLGHADGLCSAYIHADANIDTAVKVIVDSKTDYPAACNALETLLVHEDVLESVFPEVAKALIKKGVSLRCDSASQAALAKSLATDQLSQVRSASEADYSTEFLDLILAVKSIAKTDSVESAVEAAIAHINTHHSKHTDIIITESRNLANLFMNSIDSAGVFWNASSRFADGMRFGFGTEVGISTNKIHSRGPVGLEGLTIYKYLIQGNGHGAGDYHDGTGGRKYLHKRLPINE</sequence>
<dbReference type="InterPro" id="IPR016163">
    <property type="entry name" value="Ald_DH_C"/>
</dbReference>
<evidence type="ECO:0000256" key="10">
    <source>
        <dbReference type="ARBA" id="ARBA00075718"/>
    </source>
</evidence>
<dbReference type="Pfam" id="PF00171">
    <property type="entry name" value="Aldedh"/>
    <property type="match status" value="1"/>
</dbReference>
<comment type="caution">
    <text evidence="13">The sequence shown here is derived from an EMBL/GenBank/DDBJ whole genome shotgun (WGS) entry which is preliminary data.</text>
</comment>
<comment type="catalytic activity">
    <reaction evidence="7">
        <text>L-glutamate 5-semialdehyde + phosphate + NADP(+) = L-glutamyl 5-phosphate + NADPH + H(+)</text>
        <dbReference type="Rhea" id="RHEA:19541"/>
        <dbReference type="ChEBI" id="CHEBI:15378"/>
        <dbReference type="ChEBI" id="CHEBI:43474"/>
        <dbReference type="ChEBI" id="CHEBI:57783"/>
        <dbReference type="ChEBI" id="CHEBI:58066"/>
        <dbReference type="ChEBI" id="CHEBI:58274"/>
        <dbReference type="ChEBI" id="CHEBI:58349"/>
        <dbReference type="EC" id="1.2.1.41"/>
    </reaction>
</comment>
<dbReference type="InterPro" id="IPR000965">
    <property type="entry name" value="GPR_dom"/>
</dbReference>
<evidence type="ECO:0000256" key="3">
    <source>
        <dbReference type="ARBA" id="ARBA00022605"/>
    </source>
</evidence>
<evidence type="ECO:0000256" key="7">
    <source>
        <dbReference type="ARBA" id="ARBA00049024"/>
    </source>
</evidence>
<dbReference type="AlphaFoldDB" id="A0A9W9X6D9"/>
<evidence type="ECO:0000259" key="12">
    <source>
        <dbReference type="Pfam" id="PF00171"/>
    </source>
</evidence>
<keyword evidence="14" id="KW-1185">Reference proteome</keyword>
<evidence type="ECO:0000256" key="2">
    <source>
        <dbReference type="ARBA" id="ARBA00013002"/>
    </source>
</evidence>
<evidence type="ECO:0000256" key="1">
    <source>
        <dbReference type="ARBA" id="ARBA00004985"/>
    </source>
</evidence>
<evidence type="ECO:0000313" key="14">
    <source>
        <dbReference type="Proteomes" id="UP001148312"/>
    </source>
</evidence>
<comment type="pathway">
    <text evidence="1">Amino-acid biosynthesis; L-proline biosynthesis; L-glutamate 5-semialdehyde from L-glutamate: step 2/2.</text>
</comment>
<reference evidence="13" key="1">
    <citation type="submission" date="2022-12" db="EMBL/GenBank/DDBJ databases">
        <authorList>
            <person name="Petersen C."/>
        </authorList>
    </citation>
    <scope>NUCLEOTIDE SEQUENCE</scope>
    <source>
        <strain evidence="13">IBT 30728</strain>
    </source>
</reference>
<dbReference type="CDD" id="cd07079">
    <property type="entry name" value="ALDH_F18-19_ProA-GPR"/>
    <property type="match status" value="1"/>
</dbReference>
<evidence type="ECO:0000256" key="11">
    <source>
        <dbReference type="ARBA" id="ARBA00077451"/>
    </source>
</evidence>
<dbReference type="Proteomes" id="UP001148312">
    <property type="component" value="Unassembled WGS sequence"/>
</dbReference>
<dbReference type="Gene3D" id="3.40.309.10">
    <property type="entry name" value="Aldehyde Dehydrogenase, Chain A, domain 2"/>
    <property type="match status" value="1"/>
</dbReference>
<protein>
    <recommendedName>
        <fullName evidence="2">glutamate-5-semialdehyde dehydrogenase</fullName>
        <ecNumber evidence="2">1.2.1.41</ecNumber>
    </recommendedName>
    <alternativeName>
        <fullName evidence="11">Glutamate-5-semialdehyde dehydrogenase</fullName>
    </alternativeName>
    <alternativeName>
        <fullName evidence="10">Glutamyl-gamma-semialdehyde dehydrogenase</fullName>
    </alternativeName>
</protein>
<gene>
    <name evidence="13" type="ORF">N7539_005316</name>
</gene>
<keyword evidence="5" id="KW-0521">NADP</keyword>
<keyword evidence="4" id="KW-0641">Proline biosynthesis</keyword>
<keyword evidence="3" id="KW-0028">Amino-acid biosynthesis</keyword>
<comment type="similarity">
    <text evidence="9">Belongs to the gamma-glutamyl phosphate reductase family.</text>
</comment>
<dbReference type="PANTHER" id="PTHR11063:SF8">
    <property type="entry name" value="DELTA-1-PYRROLINE-5-CARBOXYLATE SYNTHASE"/>
    <property type="match status" value="1"/>
</dbReference>
<dbReference type="GO" id="GO:0008652">
    <property type="term" value="P:amino acid biosynthetic process"/>
    <property type="evidence" value="ECO:0007669"/>
    <property type="project" value="UniProtKB-KW"/>
</dbReference>
<dbReference type="Gene3D" id="3.40.605.10">
    <property type="entry name" value="Aldehyde Dehydrogenase, Chain A, domain 1"/>
    <property type="match status" value="1"/>
</dbReference>
<dbReference type="InterPro" id="IPR012134">
    <property type="entry name" value="Glu-5-SA_DH"/>
</dbReference>
<evidence type="ECO:0000256" key="4">
    <source>
        <dbReference type="ARBA" id="ARBA00022650"/>
    </source>
</evidence>
<evidence type="ECO:0000256" key="9">
    <source>
        <dbReference type="ARBA" id="ARBA00060997"/>
    </source>
</evidence>
<dbReference type="HAMAP" id="MF_00412">
    <property type="entry name" value="ProA"/>
    <property type="match status" value="1"/>
</dbReference>
<name>A0A9W9X6D9_9EURO</name>
<keyword evidence="6" id="KW-0560">Oxidoreductase</keyword>
<evidence type="ECO:0000313" key="13">
    <source>
        <dbReference type="EMBL" id="KAJ5485328.1"/>
    </source>
</evidence>
<dbReference type="InterPro" id="IPR016162">
    <property type="entry name" value="Ald_DH_N"/>
</dbReference>
<feature type="domain" description="Aldehyde dehydrogenase" evidence="12">
    <location>
        <begin position="9"/>
        <end position="288"/>
    </location>
</feature>
<dbReference type="PIRSF" id="PIRSF000151">
    <property type="entry name" value="GPR"/>
    <property type="match status" value="1"/>
</dbReference>
<dbReference type="GO" id="GO:0004350">
    <property type="term" value="F:glutamate-5-semialdehyde dehydrogenase activity"/>
    <property type="evidence" value="ECO:0007669"/>
    <property type="project" value="UniProtKB-EC"/>
</dbReference>
<dbReference type="InterPro" id="IPR016161">
    <property type="entry name" value="Ald_DH/histidinol_DH"/>
</dbReference>